<dbReference type="AlphaFoldDB" id="A0A935C6G5"/>
<dbReference type="EMBL" id="JAEQBW010000001">
    <property type="protein sequence ID" value="MBK6263727.1"/>
    <property type="molecule type" value="Genomic_DNA"/>
</dbReference>
<protein>
    <submittedName>
        <fullName evidence="1">Uncharacterized protein</fullName>
    </submittedName>
</protein>
<proteinExistence type="predicted"/>
<name>A0A935C6G5_9BACT</name>
<gene>
    <name evidence="1" type="ORF">JKA74_01665</name>
</gene>
<evidence type="ECO:0000313" key="2">
    <source>
        <dbReference type="Proteomes" id="UP000611723"/>
    </source>
</evidence>
<dbReference type="Proteomes" id="UP000611723">
    <property type="component" value="Unassembled WGS sequence"/>
</dbReference>
<comment type="caution">
    <text evidence="1">The sequence shown here is derived from an EMBL/GenBank/DDBJ whole genome shotgun (WGS) entry which is preliminary data.</text>
</comment>
<sequence>MLLIVVFSEISFSLQAQNICFATEQANIILPDSVIVIPSSIVVKNAQNEFFSFEYDKVSGFLRLTEHVDASSYEICFNYVLKKSGLVKAPVSIDLYDSTVLFKDELSFRDKNLTTQEALGLSGLKVDGAFMRSVSGGGQQSVFMHSVMDLSISGKISDELMLQARLTDQQMPFEPEGNTQRLQDFDRVNVKIKHRNWSLQGGDILVKSEPSSHFLRYNRQVQGIGISTNKLSVDTTASHTEAVTSFSRSKTGMQLIEPIEGVLGPYRIKGPQNEPFIFLLAGSEKVYLDGKLLQRGMENDYIIDYNAAEISFNATLYINKFSRIQIEFEYSDQQYARNVNIFKHQQSINRLNIRAGIFQEADQPNRALYDLSFDDMEALSELDKDASVGEIPAFDSVVYQQDKVLYARMDTVTEGNTYSIFHFSKDPERAFYQVYFSLVGENKGNYIVSNSAENAVIYQWVAPLNGVPQGNYAPLKQVALPKKQRVISLGADYQLKNKDVISFDFASSEKTANRFNPQGSKNTGNAFSLGYKSGSKKLSIGNGFSYQYHLTYEYLDSAFLPIQVFRSVEFNRDWGVEQAGNYQAGQEHLIGFGNKLSNDKQTLTYQTYWRQKEQFGQGHQQHLQYQYEGDWTVHSSLFYMQNDGGANDTQWIKTLLDGSYTQWKITPGYRFQMEKHSAFQADSLINSFMNFENHQLYLRKQDSSRWSFSLTHDFRVDYQIFEHEFQVFERSQTTQITTGLQYNQQSSLDLSMTKRSINAAHESSVAEDFYQGAVQWSTAFWEGNIVQRFYYQTGTGRVLERNYFFQEVARRMGTHSWSDLNGNGERELNEFFEDQTEYGDRNFIKILTMGDNYQTAYINTARYQLQVRMPGSWRKSNSLLRYIGKISAQFQANLETRNLFENWENRISPFVNNSNQDELLSGKQFVKANMYYNRGGKASLDFGLIESLRKQLLMNGFEGNQMKSYHINGMWNAFNAWNIMTGYRLSSHHSYSEVVAQRDFSYNAQWINPQLQWQGSKNWRAILSYESQIKVSPDEAIGGKVLVDQLSISNKFIHSNGGIFESKVGFVNVDSDLQSDVTPLAYEMFEGLRAGKNYIWNLSVRQKIIGDLNLVLQYGGRKSTDSHTIHNGSVQLSALF</sequence>
<dbReference type="RefSeq" id="WP_201429414.1">
    <property type="nucleotide sequence ID" value="NZ_JAEQBW010000001.1"/>
</dbReference>
<accession>A0A935C6G5</accession>
<keyword evidence="2" id="KW-1185">Reference proteome</keyword>
<reference evidence="1" key="1">
    <citation type="submission" date="2021-01" db="EMBL/GenBank/DDBJ databases">
        <title>Marivirga aurantiaca sp. nov., isolated from intertidal surface sediments.</title>
        <authorList>
            <person name="Zhang M."/>
        </authorList>
    </citation>
    <scope>NUCLEOTIDE SEQUENCE</scope>
    <source>
        <strain evidence="1">S37H4</strain>
    </source>
</reference>
<evidence type="ECO:0000313" key="1">
    <source>
        <dbReference type="EMBL" id="MBK6263727.1"/>
    </source>
</evidence>
<organism evidence="1 2">
    <name type="scientific">Marivirga aurantiaca</name>
    <dbReference type="NCBI Taxonomy" id="2802615"/>
    <lineage>
        <taxon>Bacteria</taxon>
        <taxon>Pseudomonadati</taxon>
        <taxon>Bacteroidota</taxon>
        <taxon>Cytophagia</taxon>
        <taxon>Cytophagales</taxon>
        <taxon>Marivirgaceae</taxon>
        <taxon>Marivirga</taxon>
    </lineage>
</organism>